<gene>
    <name evidence="1" type="ORF">AGLY_008138</name>
</gene>
<dbReference type="EMBL" id="VYZN01000027">
    <property type="protein sequence ID" value="KAE9534846.1"/>
    <property type="molecule type" value="Genomic_DNA"/>
</dbReference>
<comment type="caution">
    <text evidence="1">The sequence shown here is derived from an EMBL/GenBank/DDBJ whole genome shotgun (WGS) entry which is preliminary data.</text>
</comment>
<organism evidence="1 2">
    <name type="scientific">Aphis glycines</name>
    <name type="common">Soybean aphid</name>
    <dbReference type="NCBI Taxonomy" id="307491"/>
    <lineage>
        <taxon>Eukaryota</taxon>
        <taxon>Metazoa</taxon>
        <taxon>Ecdysozoa</taxon>
        <taxon>Arthropoda</taxon>
        <taxon>Hexapoda</taxon>
        <taxon>Insecta</taxon>
        <taxon>Pterygota</taxon>
        <taxon>Neoptera</taxon>
        <taxon>Paraneoptera</taxon>
        <taxon>Hemiptera</taxon>
        <taxon>Sternorrhyncha</taxon>
        <taxon>Aphidomorpha</taxon>
        <taxon>Aphidoidea</taxon>
        <taxon>Aphididae</taxon>
        <taxon>Aphidini</taxon>
        <taxon>Aphis</taxon>
        <taxon>Aphis</taxon>
    </lineage>
</organism>
<name>A0A6G0TN85_APHGL</name>
<dbReference type="AlphaFoldDB" id="A0A6G0TN85"/>
<protein>
    <submittedName>
        <fullName evidence="1">Uncharacterized protein</fullName>
    </submittedName>
</protein>
<evidence type="ECO:0000313" key="2">
    <source>
        <dbReference type="Proteomes" id="UP000475862"/>
    </source>
</evidence>
<dbReference type="Proteomes" id="UP000475862">
    <property type="component" value="Unassembled WGS sequence"/>
</dbReference>
<evidence type="ECO:0000313" key="1">
    <source>
        <dbReference type="EMBL" id="KAE9534846.1"/>
    </source>
</evidence>
<reference evidence="1 2" key="1">
    <citation type="submission" date="2019-08" db="EMBL/GenBank/DDBJ databases">
        <title>The genome of the soybean aphid Biotype 1, its phylome, world population structure and adaptation to the North American continent.</title>
        <authorList>
            <person name="Giordano R."/>
            <person name="Donthu R.K."/>
            <person name="Hernandez A.G."/>
            <person name="Wright C.L."/>
            <person name="Zimin A.V."/>
        </authorList>
    </citation>
    <scope>NUCLEOTIDE SEQUENCE [LARGE SCALE GENOMIC DNA]</scope>
    <source>
        <tissue evidence="1">Whole aphids</tissue>
    </source>
</reference>
<proteinExistence type="predicted"/>
<sequence length="404" mass="46675">MNKNCSDLQETFNKQPTELIINYTTQQLQYEILINYKQIIILYDINIDLIRTWIMDILCKTLLTDSNAIRIKFTILYYHDLNVLRRTSNSHRFIKNNNKSPESGRFCEHLVSVDHLRHFCRATLALTDGNKKHQPSGTDRTDYKRNMSDSNSFFECWFQFIKKNFPVFVQDGVHAITYCVNKKFSMENKNKNVLQLDIQFFDTRYLQIDFLNLNEGLTILLKWSARHFFNIQYGITKVHGPFPVIGKTSTLPLTVYCPVISRGLLSTSTFKESITVLVKPMILTSFNFKSMLTALLEPFPCSISKDGSSNGSIAGILSFGYPSAKSGMTDWMEVFKHFSSELYWKNIIHQIKLHEIILITTYINIVVYTKNKNYLRFFGVGAAVTEATTAKNKAHTISNDFAIF</sequence>
<accession>A0A6G0TN85</accession>
<keyword evidence="2" id="KW-1185">Reference proteome</keyword>